<evidence type="ECO:0000313" key="8">
    <source>
        <dbReference type="EMBL" id="VBB05806.1"/>
    </source>
</evidence>
<keyword evidence="6 7" id="KW-0472">Membrane</keyword>
<feature type="transmembrane region" description="Helical" evidence="7">
    <location>
        <begin position="109"/>
        <end position="129"/>
    </location>
</feature>
<evidence type="ECO:0000256" key="6">
    <source>
        <dbReference type="ARBA" id="ARBA00023136"/>
    </source>
</evidence>
<name>A0A498QZY5_9FIRM</name>
<dbReference type="Proteomes" id="UP000277811">
    <property type="component" value="Unassembled WGS sequence"/>
</dbReference>
<keyword evidence="4 7" id="KW-0812">Transmembrane</keyword>
<evidence type="ECO:0000256" key="1">
    <source>
        <dbReference type="ARBA" id="ARBA00004651"/>
    </source>
</evidence>
<keyword evidence="9" id="KW-1185">Reference proteome</keyword>
<dbReference type="Pfam" id="PF03773">
    <property type="entry name" value="ArsP_1"/>
    <property type="match status" value="1"/>
</dbReference>
<evidence type="ECO:0000256" key="5">
    <source>
        <dbReference type="ARBA" id="ARBA00022989"/>
    </source>
</evidence>
<keyword evidence="5 7" id="KW-1133">Transmembrane helix</keyword>
<dbReference type="OrthoDB" id="9798408at2"/>
<comment type="similarity">
    <text evidence="2">Belongs to the UPF0718 family.</text>
</comment>
<feature type="transmembrane region" description="Helical" evidence="7">
    <location>
        <begin position="80"/>
        <end position="102"/>
    </location>
</feature>
<evidence type="ECO:0000256" key="2">
    <source>
        <dbReference type="ARBA" id="ARBA00006386"/>
    </source>
</evidence>
<evidence type="ECO:0000313" key="9">
    <source>
        <dbReference type="Proteomes" id="UP000277811"/>
    </source>
</evidence>
<reference evidence="8 9" key="1">
    <citation type="submission" date="2018-06" db="EMBL/GenBank/DDBJ databases">
        <authorList>
            <person name="Strepis N."/>
        </authorList>
    </citation>
    <scope>NUCLEOTIDE SEQUENCE [LARGE SCALE GENOMIC DNA]</scope>
    <source>
        <strain evidence="8">LUCI</strain>
    </source>
</reference>
<evidence type="ECO:0000256" key="7">
    <source>
        <dbReference type="SAM" id="Phobius"/>
    </source>
</evidence>
<proteinExistence type="inferred from homology"/>
<organism evidence="8 9">
    <name type="scientific">Lucifera butyrica</name>
    <dbReference type="NCBI Taxonomy" id="1351585"/>
    <lineage>
        <taxon>Bacteria</taxon>
        <taxon>Bacillati</taxon>
        <taxon>Bacillota</taxon>
        <taxon>Negativicutes</taxon>
        <taxon>Veillonellales</taxon>
        <taxon>Veillonellaceae</taxon>
        <taxon>Lucifera</taxon>
    </lineage>
</organism>
<dbReference type="GO" id="GO:0005886">
    <property type="term" value="C:plasma membrane"/>
    <property type="evidence" value="ECO:0007669"/>
    <property type="project" value="UniProtKB-SubCell"/>
</dbReference>
<dbReference type="EMBL" id="UPPP01000059">
    <property type="protein sequence ID" value="VBB05806.1"/>
    <property type="molecule type" value="Genomic_DNA"/>
</dbReference>
<keyword evidence="3" id="KW-1003">Cell membrane</keyword>
<evidence type="ECO:0000256" key="4">
    <source>
        <dbReference type="ARBA" id="ARBA00022692"/>
    </source>
</evidence>
<gene>
    <name evidence="8" type="ORF">LUCI_1017</name>
</gene>
<feature type="transmembrane region" description="Helical" evidence="7">
    <location>
        <begin position="43"/>
        <end position="60"/>
    </location>
</feature>
<dbReference type="RefSeq" id="WP_122626778.1">
    <property type="nucleotide sequence ID" value="NZ_UPPP01000059.1"/>
</dbReference>
<protein>
    <submittedName>
        <fullName evidence="8">Predicted permease duf318</fullName>
    </submittedName>
</protein>
<feature type="transmembrane region" description="Helical" evidence="7">
    <location>
        <begin position="135"/>
        <end position="157"/>
    </location>
</feature>
<comment type="subcellular location">
    <subcellularLocation>
        <location evidence="1">Cell membrane</location>
        <topology evidence="1">Multi-pass membrane protein</topology>
    </subcellularLocation>
</comment>
<sequence>MQLIQRYKFPVLMVLIEIFLLWIKPATGVESIRISADNLKEMLLVLPPIFVLLGLLDIWVPREVMLKLMGDESGLTGVMIAFTLGSVAAGPLYAAFPIAGVLLRKGCRFANIIVFIGAWSTTKIPLLLFEAASMGWKFMLVRLLLDVPIIVSIACFIEKISGPQEKKLIYENAAKFD</sequence>
<accession>A0A498QZY5</accession>
<evidence type="ECO:0000256" key="3">
    <source>
        <dbReference type="ARBA" id="ARBA00022475"/>
    </source>
</evidence>
<dbReference type="AlphaFoldDB" id="A0A498QZY5"/>
<dbReference type="InterPro" id="IPR005524">
    <property type="entry name" value="DUF318"/>
</dbReference>